<evidence type="ECO:0000256" key="2">
    <source>
        <dbReference type="ARBA" id="ARBA00022679"/>
    </source>
</evidence>
<evidence type="ECO:0000313" key="6">
    <source>
        <dbReference type="Proteomes" id="UP000030748"/>
    </source>
</evidence>
<dbReference type="GO" id="GO:0008757">
    <property type="term" value="F:S-adenosylmethionine-dependent methyltransferase activity"/>
    <property type="evidence" value="ECO:0000318"/>
    <property type="project" value="GO_Central"/>
</dbReference>
<dbReference type="AlphaFoldDB" id="A0A022RJX7"/>
<evidence type="ECO:0000256" key="1">
    <source>
        <dbReference type="ARBA" id="ARBA00022603"/>
    </source>
</evidence>
<keyword evidence="3" id="KW-0949">S-adenosyl-L-methionine</keyword>
<protein>
    <recommendedName>
        <fullName evidence="4">O-methyltransferase C-terminal domain-containing protein</fullName>
    </recommendedName>
</protein>
<dbReference type="EMBL" id="KI630401">
    <property type="protein sequence ID" value="EYU40461.1"/>
    <property type="molecule type" value="Genomic_DNA"/>
</dbReference>
<evidence type="ECO:0000256" key="3">
    <source>
        <dbReference type="ARBA" id="ARBA00022691"/>
    </source>
</evidence>
<keyword evidence="1" id="KW-0489">Methyltransferase</keyword>
<reference evidence="5 6" key="1">
    <citation type="journal article" date="2013" name="Proc. Natl. Acad. Sci. U.S.A.">
        <title>Fine-scale variation in meiotic recombination in Mimulus inferred from population shotgun sequencing.</title>
        <authorList>
            <person name="Hellsten U."/>
            <person name="Wright K.M."/>
            <person name="Jenkins J."/>
            <person name="Shu S."/>
            <person name="Yuan Y."/>
            <person name="Wessler S.R."/>
            <person name="Schmutz J."/>
            <person name="Willis J.H."/>
            <person name="Rokhsar D.S."/>
        </authorList>
    </citation>
    <scope>NUCLEOTIDE SEQUENCE [LARGE SCALE GENOMIC DNA]</scope>
    <source>
        <strain evidence="6">cv. DUN x IM62</strain>
    </source>
</reference>
<dbReference type="GO" id="GO:0008171">
    <property type="term" value="F:O-methyltransferase activity"/>
    <property type="evidence" value="ECO:0000318"/>
    <property type="project" value="GO_Central"/>
</dbReference>
<dbReference type="Pfam" id="PF00891">
    <property type="entry name" value="Methyltransf_2"/>
    <property type="match status" value="1"/>
</dbReference>
<proteinExistence type="predicted"/>
<accession>A0A022RJX7</accession>
<sequence>MLSPWLKLSSRVSGNGDYNSPFEAAHGKDVWAYASSNPGHNSLINGAMASHARIAMSAIVDRCPEAFEGVGCLVDVGGGDGTALRTLMKSCPSISHGINFDLPHVVSVAPEFDGVENVGGDMFEVVPKADAAFLMWVLHDWSDEECIVILRKCREAIPEGWGKVIIAEAVIGEKDEVDKYNDVRLALDMVMLAHTEKGKERSIEEWEYVVKSAGFSSFTVKHIHSSIVSVIQAYP</sequence>
<keyword evidence="2" id="KW-0808">Transferase</keyword>
<evidence type="ECO:0000313" key="5">
    <source>
        <dbReference type="EMBL" id="EYU40461.1"/>
    </source>
</evidence>
<dbReference type="Proteomes" id="UP000030748">
    <property type="component" value="Unassembled WGS sequence"/>
</dbReference>
<dbReference type="InterPro" id="IPR001077">
    <property type="entry name" value="COMT_C"/>
</dbReference>
<organism evidence="5 6">
    <name type="scientific">Erythranthe guttata</name>
    <name type="common">Yellow monkey flower</name>
    <name type="synonym">Mimulus guttatus</name>
    <dbReference type="NCBI Taxonomy" id="4155"/>
    <lineage>
        <taxon>Eukaryota</taxon>
        <taxon>Viridiplantae</taxon>
        <taxon>Streptophyta</taxon>
        <taxon>Embryophyta</taxon>
        <taxon>Tracheophyta</taxon>
        <taxon>Spermatophyta</taxon>
        <taxon>Magnoliopsida</taxon>
        <taxon>eudicotyledons</taxon>
        <taxon>Gunneridae</taxon>
        <taxon>Pentapetalae</taxon>
        <taxon>asterids</taxon>
        <taxon>lamiids</taxon>
        <taxon>Lamiales</taxon>
        <taxon>Phrymaceae</taxon>
        <taxon>Erythranthe</taxon>
    </lineage>
</organism>
<evidence type="ECO:0000259" key="4">
    <source>
        <dbReference type="Pfam" id="PF00891"/>
    </source>
</evidence>
<dbReference type="GO" id="GO:0032259">
    <property type="term" value="P:methylation"/>
    <property type="evidence" value="ECO:0000318"/>
    <property type="project" value="GO_Central"/>
</dbReference>
<dbReference type="PROSITE" id="PS51683">
    <property type="entry name" value="SAM_OMT_II"/>
    <property type="match status" value="1"/>
</dbReference>
<keyword evidence="6" id="KW-1185">Reference proteome</keyword>
<feature type="domain" description="O-methyltransferase C-terminal" evidence="4">
    <location>
        <begin position="6"/>
        <end position="216"/>
    </location>
</feature>
<dbReference type="Gene3D" id="3.40.50.150">
    <property type="entry name" value="Vaccinia Virus protein VP39"/>
    <property type="match status" value="1"/>
</dbReference>
<dbReference type="InterPro" id="IPR016461">
    <property type="entry name" value="COMT-like"/>
</dbReference>
<dbReference type="eggNOG" id="KOG3178">
    <property type="taxonomic scope" value="Eukaryota"/>
</dbReference>
<dbReference type="PANTHER" id="PTHR11746">
    <property type="entry name" value="O-METHYLTRANSFERASE"/>
    <property type="match status" value="1"/>
</dbReference>
<dbReference type="InterPro" id="IPR029063">
    <property type="entry name" value="SAM-dependent_MTases_sf"/>
</dbReference>
<dbReference type="SUPFAM" id="SSF53335">
    <property type="entry name" value="S-adenosyl-L-methionine-dependent methyltransferases"/>
    <property type="match status" value="1"/>
</dbReference>
<gene>
    <name evidence="5" type="ORF">MIMGU_mgv1a023007mg</name>
</gene>
<dbReference type="CDD" id="cd02440">
    <property type="entry name" value="AdoMet_MTases"/>
    <property type="match status" value="1"/>
</dbReference>
<dbReference type="STRING" id="4155.A0A022RJX7"/>
<name>A0A022RJX7_ERYGU</name>